<evidence type="ECO:0000256" key="12">
    <source>
        <dbReference type="ARBA" id="ARBA00022801"/>
    </source>
</evidence>
<dbReference type="AlphaFoldDB" id="A0A9D2PNC8"/>
<dbReference type="SUPFAM" id="SSF69065">
    <property type="entry name" value="RNase III domain-like"/>
    <property type="match status" value="1"/>
</dbReference>
<dbReference type="PROSITE" id="PS50137">
    <property type="entry name" value="DS_RBD"/>
    <property type="match status" value="1"/>
</dbReference>
<dbReference type="SMART" id="SM00358">
    <property type="entry name" value="DSRM"/>
    <property type="match status" value="1"/>
</dbReference>
<feature type="binding site" evidence="15">
    <location>
        <position position="125"/>
    </location>
    <ligand>
        <name>Mg(2+)</name>
        <dbReference type="ChEBI" id="CHEBI:18420"/>
    </ligand>
</feature>
<dbReference type="Proteomes" id="UP000823886">
    <property type="component" value="Unassembled WGS sequence"/>
</dbReference>
<keyword evidence="7 15" id="KW-0507">mRNA processing</keyword>
<gene>
    <name evidence="15 18" type="primary">rnc</name>
    <name evidence="18" type="ORF">H9753_05155</name>
</gene>
<proteinExistence type="inferred from homology"/>
<name>A0A9D2PNC8_9FIRM</name>
<dbReference type="GO" id="GO:0010468">
    <property type="term" value="P:regulation of gene expression"/>
    <property type="evidence" value="ECO:0007669"/>
    <property type="project" value="TreeGrafter"/>
</dbReference>
<dbReference type="FunFam" id="3.30.160.20:FF:000003">
    <property type="entry name" value="Ribonuclease 3"/>
    <property type="match status" value="1"/>
</dbReference>
<dbReference type="PANTHER" id="PTHR11207:SF0">
    <property type="entry name" value="RIBONUCLEASE 3"/>
    <property type="match status" value="1"/>
</dbReference>
<dbReference type="GO" id="GO:0006397">
    <property type="term" value="P:mRNA processing"/>
    <property type="evidence" value="ECO:0007669"/>
    <property type="project" value="UniProtKB-UniRule"/>
</dbReference>
<keyword evidence="9 15" id="KW-0540">Nuclease</keyword>
<evidence type="ECO:0000256" key="13">
    <source>
        <dbReference type="ARBA" id="ARBA00022842"/>
    </source>
</evidence>
<dbReference type="SMART" id="SM00535">
    <property type="entry name" value="RIBOc"/>
    <property type="match status" value="1"/>
</dbReference>
<dbReference type="GO" id="GO:0019843">
    <property type="term" value="F:rRNA binding"/>
    <property type="evidence" value="ECO:0007669"/>
    <property type="project" value="UniProtKB-KW"/>
</dbReference>
<dbReference type="InterPro" id="IPR014720">
    <property type="entry name" value="dsRBD_dom"/>
</dbReference>
<evidence type="ECO:0000259" key="17">
    <source>
        <dbReference type="PROSITE" id="PS50142"/>
    </source>
</evidence>
<dbReference type="GO" id="GO:0006364">
    <property type="term" value="P:rRNA processing"/>
    <property type="evidence" value="ECO:0007669"/>
    <property type="project" value="UniProtKB-UniRule"/>
</dbReference>
<protein>
    <recommendedName>
        <fullName evidence="15">Ribonuclease 3</fullName>
        <ecNumber evidence="15">3.1.26.3</ecNumber>
    </recommendedName>
    <alternativeName>
        <fullName evidence="15">Ribonuclease III</fullName>
        <shortName evidence="15">RNase III</shortName>
    </alternativeName>
</protein>
<dbReference type="NCBIfam" id="TIGR02191">
    <property type="entry name" value="RNaseIII"/>
    <property type="match status" value="1"/>
</dbReference>
<comment type="similarity">
    <text evidence="3">Belongs to the ribonuclease III family.</text>
</comment>
<keyword evidence="12 15" id="KW-0378">Hydrolase</keyword>
<keyword evidence="13 15" id="KW-0460">Magnesium</keyword>
<dbReference type="Pfam" id="PF00035">
    <property type="entry name" value="dsrm"/>
    <property type="match status" value="1"/>
</dbReference>
<dbReference type="GO" id="GO:0005737">
    <property type="term" value="C:cytoplasm"/>
    <property type="evidence" value="ECO:0007669"/>
    <property type="project" value="UniProtKB-SubCell"/>
</dbReference>
<dbReference type="PANTHER" id="PTHR11207">
    <property type="entry name" value="RIBONUCLEASE III"/>
    <property type="match status" value="1"/>
</dbReference>
<evidence type="ECO:0000256" key="8">
    <source>
        <dbReference type="ARBA" id="ARBA00022694"/>
    </source>
</evidence>
<dbReference type="FunFam" id="1.10.1520.10:FF:000001">
    <property type="entry name" value="Ribonuclease 3"/>
    <property type="match status" value="1"/>
</dbReference>
<evidence type="ECO:0000256" key="7">
    <source>
        <dbReference type="ARBA" id="ARBA00022664"/>
    </source>
</evidence>
<reference evidence="18" key="1">
    <citation type="journal article" date="2021" name="PeerJ">
        <title>Extensive microbial diversity within the chicken gut microbiome revealed by metagenomics and culture.</title>
        <authorList>
            <person name="Gilroy R."/>
            <person name="Ravi A."/>
            <person name="Getino M."/>
            <person name="Pursley I."/>
            <person name="Horton D.L."/>
            <person name="Alikhan N.F."/>
            <person name="Baker D."/>
            <person name="Gharbi K."/>
            <person name="Hall N."/>
            <person name="Watson M."/>
            <person name="Adriaenssens E.M."/>
            <person name="Foster-Nyarko E."/>
            <person name="Jarju S."/>
            <person name="Secka A."/>
            <person name="Antonio M."/>
            <person name="Oren A."/>
            <person name="Chaudhuri R.R."/>
            <person name="La Ragione R."/>
            <person name="Hildebrand F."/>
            <person name="Pallen M.J."/>
        </authorList>
    </citation>
    <scope>NUCLEOTIDE SEQUENCE</scope>
    <source>
        <strain evidence="18">ChiBcec2-3848</strain>
    </source>
</reference>
<keyword evidence="6 15" id="KW-0698">rRNA processing</keyword>
<comment type="caution">
    <text evidence="18">The sequence shown here is derived from an EMBL/GenBank/DDBJ whole genome shotgun (WGS) entry which is preliminary data.</text>
</comment>
<dbReference type="PROSITE" id="PS00517">
    <property type="entry name" value="RNASE_3_1"/>
    <property type="match status" value="1"/>
</dbReference>
<comment type="function">
    <text evidence="15">Digests double-stranded RNA. Involved in the processing of primary rRNA transcript to yield the immediate precursors to the large and small rRNAs (23S and 16S). Processes some mRNAs, and tRNAs when they are encoded in the rRNA operon. Processes pre-crRNA and tracrRNA of type II CRISPR loci if present in the organism.</text>
</comment>
<evidence type="ECO:0000256" key="15">
    <source>
        <dbReference type="HAMAP-Rule" id="MF_00104"/>
    </source>
</evidence>
<reference evidence="18" key="2">
    <citation type="submission" date="2021-04" db="EMBL/GenBank/DDBJ databases">
        <authorList>
            <person name="Gilroy R."/>
        </authorList>
    </citation>
    <scope>NUCLEOTIDE SEQUENCE</scope>
    <source>
        <strain evidence="18">ChiBcec2-3848</strain>
    </source>
</reference>
<feature type="binding site" evidence="15">
    <location>
        <position position="122"/>
    </location>
    <ligand>
        <name>Mg(2+)</name>
        <dbReference type="ChEBI" id="CHEBI:18420"/>
    </ligand>
</feature>
<dbReference type="EMBL" id="DWVZ01000065">
    <property type="protein sequence ID" value="HJC62990.1"/>
    <property type="molecule type" value="Genomic_DNA"/>
</dbReference>
<evidence type="ECO:0000256" key="1">
    <source>
        <dbReference type="ARBA" id="ARBA00000109"/>
    </source>
</evidence>
<comment type="catalytic activity">
    <reaction evidence="1 15">
        <text>Endonucleolytic cleavage to 5'-phosphomonoester.</text>
        <dbReference type="EC" id="3.1.26.3"/>
    </reaction>
</comment>
<keyword evidence="8 15" id="KW-0819">tRNA processing</keyword>
<keyword evidence="11 15" id="KW-0255">Endonuclease</keyword>
<dbReference type="Gene3D" id="1.10.1520.10">
    <property type="entry name" value="Ribonuclease III domain"/>
    <property type="match status" value="1"/>
</dbReference>
<keyword evidence="15" id="KW-0699">rRNA-binding</keyword>
<keyword evidence="14 15" id="KW-0694">RNA-binding</keyword>
<evidence type="ECO:0000259" key="16">
    <source>
        <dbReference type="PROSITE" id="PS50137"/>
    </source>
</evidence>
<evidence type="ECO:0000256" key="5">
    <source>
        <dbReference type="ARBA" id="ARBA00022490"/>
    </source>
</evidence>
<comment type="subunit">
    <text evidence="4 15">Homodimer.</text>
</comment>
<dbReference type="GO" id="GO:0004525">
    <property type="term" value="F:ribonuclease III activity"/>
    <property type="evidence" value="ECO:0007669"/>
    <property type="project" value="UniProtKB-UniRule"/>
</dbReference>
<comment type="cofactor">
    <cofactor evidence="15">
        <name>Mg(2+)</name>
        <dbReference type="ChEBI" id="CHEBI:18420"/>
    </cofactor>
</comment>
<evidence type="ECO:0000256" key="4">
    <source>
        <dbReference type="ARBA" id="ARBA00011738"/>
    </source>
</evidence>
<dbReference type="HAMAP" id="MF_00104">
    <property type="entry name" value="RNase_III"/>
    <property type="match status" value="1"/>
</dbReference>
<feature type="binding site" evidence="15">
    <location>
        <position position="49"/>
    </location>
    <ligand>
        <name>Mg(2+)</name>
        <dbReference type="ChEBI" id="CHEBI:18420"/>
    </ligand>
</feature>
<dbReference type="GO" id="GO:0008033">
    <property type="term" value="P:tRNA processing"/>
    <property type="evidence" value="ECO:0007669"/>
    <property type="project" value="UniProtKB-KW"/>
</dbReference>
<dbReference type="InterPro" id="IPR000999">
    <property type="entry name" value="RNase_III_dom"/>
</dbReference>
<dbReference type="CDD" id="cd00593">
    <property type="entry name" value="RIBOc"/>
    <property type="match status" value="1"/>
</dbReference>
<evidence type="ECO:0000256" key="6">
    <source>
        <dbReference type="ARBA" id="ARBA00022552"/>
    </source>
</evidence>
<dbReference type="Gene3D" id="3.30.160.20">
    <property type="match status" value="1"/>
</dbReference>
<evidence type="ECO:0000256" key="10">
    <source>
        <dbReference type="ARBA" id="ARBA00022723"/>
    </source>
</evidence>
<comment type="subcellular location">
    <subcellularLocation>
        <location evidence="2 15">Cytoplasm</location>
    </subcellularLocation>
</comment>
<evidence type="ECO:0000313" key="18">
    <source>
        <dbReference type="EMBL" id="HJC62990.1"/>
    </source>
</evidence>
<dbReference type="GO" id="GO:0046872">
    <property type="term" value="F:metal ion binding"/>
    <property type="evidence" value="ECO:0007669"/>
    <property type="project" value="UniProtKB-KW"/>
</dbReference>
<evidence type="ECO:0000256" key="14">
    <source>
        <dbReference type="ARBA" id="ARBA00022884"/>
    </source>
</evidence>
<dbReference type="PROSITE" id="PS50142">
    <property type="entry name" value="RNASE_3_2"/>
    <property type="match status" value="1"/>
</dbReference>
<dbReference type="Pfam" id="PF14622">
    <property type="entry name" value="Ribonucleas_3_3"/>
    <property type="match status" value="1"/>
</dbReference>
<sequence length="236" mass="26745">MKNTKKFLELEKKIGYKFENFDLLVHAMTHSSYANEHHIAYEGNNERLEFLGDAVLELISSEFLFHRHRNLPEGELTKKRASMVCEPTLALCARDIPLGNYLLLGKGEESTGGRNRDSIVSDAMEALIGAIYLDGGFANAKEFIHRFILNDIQNKQLFYDSKTTLQEIVQGRYEEDVHYVLVREEGPDHNKSFYVEAVLGKEVLGEGCGHTKKSAEQQAAYCALKKLKNEKGDLCI</sequence>
<feature type="domain" description="RNase III" evidence="17">
    <location>
        <begin position="7"/>
        <end position="136"/>
    </location>
</feature>
<evidence type="ECO:0000256" key="2">
    <source>
        <dbReference type="ARBA" id="ARBA00004496"/>
    </source>
</evidence>
<keyword evidence="5 15" id="KW-0963">Cytoplasm</keyword>
<feature type="active site" evidence="15">
    <location>
        <position position="125"/>
    </location>
</feature>
<dbReference type="InterPro" id="IPR036389">
    <property type="entry name" value="RNase_III_sf"/>
</dbReference>
<evidence type="ECO:0000256" key="9">
    <source>
        <dbReference type="ARBA" id="ARBA00022722"/>
    </source>
</evidence>
<feature type="active site" evidence="15">
    <location>
        <position position="53"/>
    </location>
</feature>
<dbReference type="CDD" id="cd10845">
    <property type="entry name" value="DSRM_RNAse_III_family"/>
    <property type="match status" value="1"/>
</dbReference>
<evidence type="ECO:0000256" key="11">
    <source>
        <dbReference type="ARBA" id="ARBA00022759"/>
    </source>
</evidence>
<dbReference type="EC" id="3.1.26.3" evidence="15"/>
<evidence type="ECO:0000313" key="19">
    <source>
        <dbReference type="Proteomes" id="UP000823886"/>
    </source>
</evidence>
<dbReference type="SUPFAM" id="SSF54768">
    <property type="entry name" value="dsRNA-binding domain-like"/>
    <property type="match status" value="1"/>
</dbReference>
<evidence type="ECO:0000256" key="3">
    <source>
        <dbReference type="ARBA" id="ARBA00010183"/>
    </source>
</evidence>
<accession>A0A9D2PNC8</accession>
<dbReference type="InterPro" id="IPR011907">
    <property type="entry name" value="RNase_III"/>
</dbReference>
<keyword evidence="10 15" id="KW-0479">Metal-binding</keyword>
<organism evidence="18 19">
    <name type="scientific">Candidatus Blautia merdavium</name>
    <dbReference type="NCBI Taxonomy" id="2838494"/>
    <lineage>
        <taxon>Bacteria</taxon>
        <taxon>Bacillati</taxon>
        <taxon>Bacillota</taxon>
        <taxon>Clostridia</taxon>
        <taxon>Lachnospirales</taxon>
        <taxon>Lachnospiraceae</taxon>
        <taxon>Blautia</taxon>
    </lineage>
</organism>
<feature type="domain" description="DRBM" evidence="16">
    <location>
        <begin position="160"/>
        <end position="229"/>
    </location>
</feature>
<dbReference type="GO" id="GO:0042802">
    <property type="term" value="F:identical protein binding"/>
    <property type="evidence" value="ECO:0007669"/>
    <property type="project" value="UniProtKB-ARBA"/>
</dbReference>
<dbReference type="GO" id="GO:0003725">
    <property type="term" value="F:double-stranded RNA binding"/>
    <property type="evidence" value="ECO:0007669"/>
    <property type="project" value="TreeGrafter"/>
</dbReference>